<dbReference type="KEGG" id="cvr:CHLNCDRAFT_132881"/>
<sequence>MRPCTALSLALVCLCAAGLARASTPAPIHAWSSGSYLTPSSDRKAVPSVQALEELFAGVAGMAGGVPAALAGLLDPQQLAQERPDAVVVVASQAEACSPQVAAQLAELSGAAASHLQLPHAMHEVRELAAGPWGSSHPVFAGLRRSARRMRVRVLGRCGASTAGSGPATPEALRAELESAAGGEQPTVVVLCPEEAAEAEAGGRDVEAELLAAASRLLAELAPRHLLVHTAHAASAAASQARLERRRQLLEAQAAVASSSSAANRTANYTTCDATCQKHVMWFEGLIVLVVILLALCVGCSCMHMVDVPTRFAQPLASRQHND</sequence>
<dbReference type="PANTHER" id="PTHR35285:SF1">
    <property type="entry name" value="2-C-METHYL-D-ERYTHRITOL 4-PHOSPHATE CYTIDYLYLTRANSFERASE"/>
    <property type="match status" value="1"/>
</dbReference>
<keyword evidence="4" id="KW-1185">Reference proteome</keyword>
<dbReference type="InParanoid" id="E1Z3N6"/>
<evidence type="ECO:0000256" key="2">
    <source>
        <dbReference type="SAM" id="SignalP"/>
    </source>
</evidence>
<organism evidence="4">
    <name type="scientific">Chlorella variabilis</name>
    <name type="common">Green alga</name>
    <dbReference type="NCBI Taxonomy" id="554065"/>
    <lineage>
        <taxon>Eukaryota</taxon>
        <taxon>Viridiplantae</taxon>
        <taxon>Chlorophyta</taxon>
        <taxon>core chlorophytes</taxon>
        <taxon>Trebouxiophyceae</taxon>
        <taxon>Chlorellales</taxon>
        <taxon>Chlorellaceae</taxon>
        <taxon>Chlorella clade</taxon>
        <taxon>Chlorella</taxon>
    </lineage>
</organism>
<dbReference type="EMBL" id="GL433835">
    <property type="protein sequence ID" value="EFN59879.1"/>
    <property type="molecule type" value="Genomic_DNA"/>
</dbReference>
<feature type="transmembrane region" description="Helical" evidence="1">
    <location>
        <begin position="280"/>
        <end position="306"/>
    </location>
</feature>
<reference evidence="3 4" key="1">
    <citation type="journal article" date="2010" name="Plant Cell">
        <title>The Chlorella variabilis NC64A genome reveals adaptation to photosymbiosis, coevolution with viruses, and cryptic sex.</title>
        <authorList>
            <person name="Blanc G."/>
            <person name="Duncan G."/>
            <person name="Agarkova I."/>
            <person name="Borodovsky M."/>
            <person name="Gurnon J."/>
            <person name="Kuo A."/>
            <person name="Lindquist E."/>
            <person name="Lucas S."/>
            <person name="Pangilinan J."/>
            <person name="Polle J."/>
            <person name="Salamov A."/>
            <person name="Terry A."/>
            <person name="Yamada T."/>
            <person name="Dunigan D.D."/>
            <person name="Grigoriev I.V."/>
            <person name="Claverie J.M."/>
            <person name="Van Etten J.L."/>
        </authorList>
    </citation>
    <scope>NUCLEOTIDE SEQUENCE [LARGE SCALE GENOMIC DNA]</scope>
    <source>
        <strain evidence="3 4">NC64A</strain>
    </source>
</reference>
<keyword evidence="2" id="KW-0732">Signal</keyword>
<protein>
    <submittedName>
        <fullName evidence="3">Expressed protein</fullName>
    </submittedName>
</protein>
<evidence type="ECO:0000256" key="1">
    <source>
        <dbReference type="SAM" id="Phobius"/>
    </source>
</evidence>
<dbReference type="AlphaFoldDB" id="E1Z3N6"/>
<dbReference type="Proteomes" id="UP000008141">
    <property type="component" value="Unassembled WGS sequence"/>
</dbReference>
<proteinExistence type="predicted"/>
<dbReference type="PANTHER" id="PTHR35285">
    <property type="entry name" value="2-C-METHYL-D-ERYTHRITOL 4-PHOSPHATE CYTIDYLYLTRANSFERASE"/>
    <property type="match status" value="1"/>
</dbReference>
<dbReference type="RefSeq" id="XP_005851981.1">
    <property type="nucleotide sequence ID" value="XM_005851919.1"/>
</dbReference>
<dbReference type="OrthoDB" id="10611382at2759"/>
<evidence type="ECO:0000313" key="3">
    <source>
        <dbReference type="EMBL" id="EFN59879.1"/>
    </source>
</evidence>
<dbReference type="GeneID" id="17359175"/>
<gene>
    <name evidence="3" type="ORF">CHLNCDRAFT_132881</name>
</gene>
<name>E1Z3N6_CHLVA</name>
<keyword evidence="1" id="KW-0472">Membrane</keyword>
<accession>E1Z3N6</accession>
<feature type="signal peptide" evidence="2">
    <location>
        <begin position="1"/>
        <end position="22"/>
    </location>
</feature>
<keyword evidence="1" id="KW-1133">Transmembrane helix</keyword>
<feature type="chain" id="PRO_5005672772" evidence="2">
    <location>
        <begin position="23"/>
        <end position="323"/>
    </location>
</feature>
<evidence type="ECO:0000313" key="4">
    <source>
        <dbReference type="Proteomes" id="UP000008141"/>
    </source>
</evidence>
<keyword evidence="1" id="KW-0812">Transmembrane</keyword>